<proteinExistence type="predicted"/>
<reference evidence="1 2" key="1">
    <citation type="submission" date="2016-10" db="EMBL/GenBank/DDBJ databases">
        <authorList>
            <person name="de Groot N.N."/>
        </authorList>
    </citation>
    <scope>NUCLEOTIDE SEQUENCE [LARGE SCALE GENOMIC DNA]</scope>
    <source>
        <strain evidence="1 2">CGMCC 1.6134</strain>
    </source>
</reference>
<evidence type="ECO:0000313" key="2">
    <source>
        <dbReference type="Proteomes" id="UP000199668"/>
    </source>
</evidence>
<sequence>MKIIYEPGVSEITWKTLKQHEAEKAFQSWNDEKPSASCSGEYQSIREDLVKIFNDVLENLGLEEQGSWNKQTYKVDMEFGLQLYDYLNSSSDFTLRTASSNDFWRYLSIKVIPDIVYIRSGLKSDYFYRTTRRIWLRKIWWYVHLSWQGDLETTRDTLWNNSTDEIVQLVERSGPNGYRVKLTRELMKMYGSLDDTQKTRSNSMFRSIMKLNTVKVRSIEPELHPKGEEAYARELFEYFQQKQLQSETS</sequence>
<dbReference type="AlphaFoldDB" id="A0A1I4LKI7"/>
<evidence type="ECO:0000313" key="1">
    <source>
        <dbReference type="EMBL" id="SFL91097.1"/>
    </source>
</evidence>
<dbReference type="STRING" id="266892.SAMN04488054_10810"/>
<dbReference type="InterPro" id="IPR045920">
    <property type="entry name" value="DUF6339"/>
</dbReference>
<dbReference type="EMBL" id="FOTY01000008">
    <property type="protein sequence ID" value="SFL91097.1"/>
    <property type="molecule type" value="Genomic_DNA"/>
</dbReference>
<protein>
    <submittedName>
        <fullName evidence="1">Uncharacterized protein</fullName>
    </submittedName>
</protein>
<gene>
    <name evidence="1" type="ORF">SAMN04488054_10810</name>
</gene>
<dbReference type="Pfam" id="PF19866">
    <property type="entry name" value="DUF6339"/>
    <property type="match status" value="1"/>
</dbReference>
<accession>A0A1I4LKI7</accession>
<name>A0A1I4LKI7_9BACI</name>
<organism evidence="1 2">
    <name type="scientific">Salibacterium qingdaonense</name>
    <dbReference type="NCBI Taxonomy" id="266892"/>
    <lineage>
        <taxon>Bacteria</taxon>
        <taxon>Bacillati</taxon>
        <taxon>Bacillota</taxon>
        <taxon>Bacilli</taxon>
        <taxon>Bacillales</taxon>
        <taxon>Bacillaceae</taxon>
    </lineage>
</organism>
<keyword evidence="2" id="KW-1185">Reference proteome</keyword>
<dbReference type="Proteomes" id="UP000199668">
    <property type="component" value="Unassembled WGS sequence"/>
</dbReference>